<dbReference type="HOGENOM" id="CLU_001721_0_1_1"/>
<dbReference type="Pfam" id="PF13181">
    <property type="entry name" value="TPR_8"/>
    <property type="match status" value="1"/>
</dbReference>
<evidence type="ECO:0000259" key="9">
    <source>
        <dbReference type="Pfam" id="PF13844"/>
    </source>
</evidence>
<evidence type="ECO:0000313" key="11">
    <source>
        <dbReference type="Proteomes" id="UP000054538"/>
    </source>
</evidence>
<dbReference type="InterPro" id="IPR019734">
    <property type="entry name" value="TPR_rpt"/>
</dbReference>
<comment type="pathway">
    <text evidence="1">Protein modification; protein glycosylation.</text>
</comment>
<dbReference type="PANTHER" id="PTHR44998">
    <property type="match status" value="1"/>
</dbReference>
<dbReference type="InterPro" id="IPR029489">
    <property type="entry name" value="OGT/SEC/SPY_C"/>
</dbReference>
<evidence type="ECO:0000256" key="5">
    <source>
        <dbReference type="ARBA" id="ARBA00022679"/>
    </source>
</evidence>
<sequence length="1117" mass="124610">MLASCDSFDVPHLTPLTMSPLTELTNCLESLSDDSPDWDSLDDVLSALLASPSLPDKTLDICRHTCSQLMSDDGRLTAVVHPHNAHRLFNVLVNIGNLMHRIDSTVPTTTECFMHAIEVVIQAPDLHSSPNASKLCFRDFVVAAWAIGMTLSFVRESRIHPHIVHALRSGGPVKILTCIGNPSVDILGVVHAAGDDFIQALIDPSTGTLPIFILFPEQIHHLSTLMFSSQERFFPAIPTPHTPADPSNERYCQESKMATASVLLCLARRFQTSHATGPVGVFGKPYCTIDALVLLLHYLAASLFPNASTFNDIGVILCSLGIAEMATNTQRQQMSGREVARLYYEKGLQLDPSHPHILSNLGSLLKDAGHTSHAIGVFNHALTFHPELDIALVNMANTLKDTGHCAEAVPYYLRAISANPDFSDAYCGLSQSMNAICQWNERATRMQKVVEDCERQLSDACIQSTGLLRALSLDDWMGLVRYACSGQLSLFEEKEWTARFHLFLGDESRWPSGCLDEASFLIRLMEWCQTRLQYSWYIKAYGRVSHSECAHPTRFHCTDMTIPNSLLSSIKCPRLPPILPFHTFIFPLTARTIRMIAHRNALNTSFTALTCMGRNLIVRPPPPPPLHGRVNVGYVSSDFTDHPLTHLMKSVFTMHEGKRFNVFLYATSPTDGSPHRQYYERQTNFHFIDVSSWSINNIIDRIVQDQVHILVNLGGYTKGAKNEIFAARPCPVQVSLMGFAGTLAASWCDYLVCDPIVCPPDLFQIHAGDLLESSSASLPKAMCQDIGVPVNEGGDPASPVTDWIYTECPIYMPHTYFVTDHKQSYRSDNSSIQGTASQRWEDELRRRDELRASIFPDLPKDVIIFANFNQLYKIDPVIFWTWLRILTRVPHSILWLLRFPAAGEPNLLQTAIAWAGPEVASRIRFTNVAPKEYHIARCCVADLVLDTAECSAHTIAADVLWSGTPIIACLWPSHRHKMSSRVAASLAHATGFGEQMVVHSREEYEDRAVALASTSKRSTIQPATMAGTFLEGERESVAGTILQSWSEDSEILDLRRRLFLTRDTMPLFDTERWVRNLEKGFNAAWKRWVEGLQFRPGHGDAGCIAVKDEDDTLLSFG</sequence>
<dbReference type="AlphaFoldDB" id="A0A0D0DVU9"/>
<feature type="domain" description="O-GlcNAc transferase C-terminal" evidence="9">
    <location>
        <begin position="572"/>
        <end position="763"/>
    </location>
</feature>
<evidence type="ECO:0000256" key="7">
    <source>
        <dbReference type="ARBA" id="ARBA00022803"/>
    </source>
</evidence>
<dbReference type="STRING" id="930991.A0A0D0DVU9"/>
<dbReference type="GO" id="GO:0097363">
    <property type="term" value="F:protein O-acetylglucosaminyltransferase activity"/>
    <property type="evidence" value="ECO:0007669"/>
    <property type="project" value="UniProtKB-EC"/>
</dbReference>
<dbReference type="Proteomes" id="UP000054538">
    <property type="component" value="Unassembled WGS sequence"/>
</dbReference>
<name>A0A0D0DVU9_9AGAM</name>
<feature type="repeat" description="TPR" evidence="8">
    <location>
        <begin position="355"/>
        <end position="388"/>
    </location>
</feature>
<dbReference type="OrthoDB" id="421121at2759"/>
<gene>
    <name evidence="10" type="ORF">PAXRUDRAFT_575642</name>
</gene>
<evidence type="ECO:0000313" key="10">
    <source>
        <dbReference type="EMBL" id="KIK99158.1"/>
    </source>
</evidence>
<organism evidence="10 11">
    <name type="scientific">Paxillus rubicundulus Ve08.2h10</name>
    <dbReference type="NCBI Taxonomy" id="930991"/>
    <lineage>
        <taxon>Eukaryota</taxon>
        <taxon>Fungi</taxon>
        <taxon>Dikarya</taxon>
        <taxon>Basidiomycota</taxon>
        <taxon>Agaricomycotina</taxon>
        <taxon>Agaricomycetes</taxon>
        <taxon>Agaricomycetidae</taxon>
        <taxon>Boletales</taxon>
        <taxon>Paxilineae</taxon>
        <taxon>Paxillaceae</taxon>
        <taxon>Paxillus</taxon>
    </lineage>
</organism>
<dbReference type="InParanoid" id="A0A0D0DVU9"/>
<dbReference type="Gene3D" id="3.40.50.11380">
    <property type="match status" value="1"/>
</dbReference>
<keyword evidence="5 10" id="KW-0808">Transferase</keyword>
<evidence type="ECO:0000256" key="6">
    <source>
        <dbReference type="ARBA" id="ARBA00022737"/>
    </source>
</evidence>
<dbReference type="Gene3D" id="1.25.40.10">
    <property type="entry name" value="Tetratricopeptide repeat domain"/>
    <property type="match status" value="2"/>
</dbReference>
<evidence type="ECO:0000256" key="2">
    <source>
        <dbReference type="ARBA" id="ARBA00005386"/>
    </source>
</evidence>
<reference evidence="11" key="2">
    <citation type="submission" date="2015-01" db="EMBL/GenBank/DDBJ databases">
        <title>Evolutionary Origins and Diversification of the Mycorrhizal Mutualists.</title>
        <authorList>
            <consortium name="DOE Joint Genome Institute"/>
            <consortium name="Mycorrhizal Genomics Consortium"/>
            <person name="Kohler A."/>
            <person name="Kuo A."/>
            <person name="Nagy L.G."/>
            <person name="Floudas D."/>
            <person name="Copeland A."/>
            <person name="Barry K.W."/>
            <person name="Cichocki N."/>
            <person name="Veneault-Fourrey C."/>
            <person name="LaButti K."/>
            <person name="Lindquist E.A."/>
            <person name="Lipzen A."/>
            <person name="Lundell T."/>
            <person name="Morin E."/>
            <person name="Murat C."/>
            <person name="Riley R."/>
            <person name="Ohm R."/>
            <person name="Sun H."/>
            <person name="Tunlid A."/>
            <person name="Henrissat B."/>
            <person name="Grigoriev I.V."/>
            <person name="Hibbett D.S."/>
            <person name="Martin F."/>
        </authorList>
    </citation>
    <scope>NUCLEOTIDE SEQUENCE [LARGE SCALE GENOMIC DNA]</scope>
    <source>
        <strain evidence="11">Ve08.2h10</strain>
    </source>
</reference>
<dbReference type="Gene3D" id="3.40.50.2000">
    <property type="entry name" value="Glycogen Phosphorylase B"/>
    <property type="match status" value="1"/>
</dbReference>
<protein>
    <recommendedName>
        <fullName evidence="3">protein O-GlcNAc transferase</fullName>
        <ecNumber evidence="3">2.4.1.255</ecNumber>
    </recommendedName>
</protein>
<keyword evidence="7 8" id="KW-0802">TPR repeat</keyword>
<dbReference type="PANTHER" id="PTHR44998:SF1">
    <property type="entry name" value="UDP-N-ACETYLGLUCOSAMINE--PEPTIDE N-ACETYLGLUCOSAMINYLTRANSFERASE 110 KDA SUBUNIT"/>
    <property type="match status" value="1"/>
</dbReference>
<evidence type="ECO:0000256" key="3">
    <source>
        <dbReference type="ARBA" id="ARBA00011970"/>
    </source>
</evidence>
<proteinExistence type="inferred from homology"/>
<dbReference type="InterPro" id="IPR011990">
    <property type="entry name" value="TPR-like_helical_dom_sf"/>
</dbReference>
<evidence type="ECO:0000256" key="8">
    <source>
        <dbReference type="PROSITE-ProRule" id="PRU00339"/>
    </source>
</evidence>
<evidence type="ECO:0000256" key="4">
    <source>
        <dbReference type="ARBA" id="ARBA00022676"/>
    </source>
</evidence>
<dbReference type="EMBL" id="KN824868">
    <property type="protein sequence ID" value="KIK99158.1"/>
    <property type="molecule type" value="Genomic_DNA"/>
</dbReference>
<comment type="similarity">
    <text evidence="2">Belongs to the glycosyltransferase 41 family. O-GlcNAc transferase subfamily.</text>
</comment>
<dbReference type="PROSITE" id="PS50005">
    <property type="entry name" value="TPR"/>
    <property type="match status" value="1"/>
</dbReference>
<dbReference type="GO" id="GO:0006493">
    <property type="term" value="P:protein O-linked glycosylation"/>
    <property type="evidence" value="ECO:0007669"/>
    <property type="project" value="TreeGrafter"/>
</dbReference>
<keyword evidence="6" id="KW-0677">Repeat</keyword>
<dbReference type="SUPFAM" id="SSF48452">
    <property type="entry name" value="TPR-like"/>
    <property type="match status" value="1"/>
</dbReference>
<reference evidence="10 11" key="1">
    <citation type="submission" date="2014-04" db="EMBL/GenBank/DDBJ databases">
        <authorList>
            <consortium name="DOE Joint Genome Institute"/>
            <person name="Kuo A."/>
            <person name="Kohler A."/>
            <person name="Jargeat P."/>
            <person name="Nagy L.G."/>
            <person name="Floudas D."/>
            <person name="Copeland A."/>
            <person name="Barry K.W."/>
            <person name="Cichocki N."/>
            <person name="Veneault-Fourrey C."/>
            <person name="LaButti K."/>
            <person name="Lindquist E.A."/>
            <person name="Lipzen A."/>
            <person name="Lundell T."/>
            <person name="Morin E."/>
            <person name="Murat C."/>
            <person name="Sun H."/>
            <person name="Tunlid A."/>
            <person name="Henrissat B."/>
            <person name="Grigoriev I.V."/>
            <person name="Hibbett D.S."/>
            <person name="Martin F."/>
            <person name="Nordberg H.P."/>
            <person name="Cantor M.N."/>
            <person name="Hua S.X."/>
        </authorList>
    </citation>
    <scope>NUCLEOTIDE SEQUENCE [LARGE SCALE GENOMIC DNA]</scope>
    <source>
        <strain evidence="10 11">Ve08.2h10</strain>
    </source>
</reference>
<dbReference type="SMART" id="SM00028">
    <property type="entry name" value="TPR"/>
    <property type="match status" value="2"/>
</dbReference>
<keyword evidence="11" id="KW-1185">Reference proteome</keyword>
<keyword evidence="4" id="KW-0328">Glycosyltransferase</keyword>
<accession>A0A0D0DVU9</accession>
<dbReference type="Pfam" id="PF13844">
    <property type="entry name" value="Glyco_transf_41"/>
    <property type="match status" value="2"/>
</dbReference>
<evidence type="ECO:0000256" key="1">
    <source>
        <dbReference type="ARBA" id="ARBA00004922"/>
    </source>
</evidence>
<feature type="domain" description="O-GlcNAc transferase C-terminal" evidence="9">
    <location>
        <begin position="857"/>
        <end position="1016"/>
    </location>
</feature>
<dbReference type="EC" id="2.4.1.255" evidence="3"/>